<gene>
    <name evidence="1" type="ORF">AQPE_0902</name>
    <name evidence="2" type="ORF">AQPE_2079</name>
    <name evidence="3" type="ORF">AQPE_2088</name>
    <name evidence="4" type="ORF">AQPE_2192</name>
    <name evidence="5" type="ORF">AQPE_3405</name>
    <name evidence="6" type="ORF">AQPE_3484</name>
</gene>
<dbReference type="Proteomes" id="UP001193389">
    <property type="component" value="Chromosome"/>
</dbReference>
<dbReference type="EMBL" id="AP018694">
    <property type="protein sequence ID" value="BBE19304.1"/>
    <property type="molecule type" value="Genomic_DNA"/>
</dbReference>
<dbReference type="EMBL" id="AP018694">
    <property type="protein sequence ID" value="BBE16758.1"/>
    <property type="molecule type" value="Genomic_DNA"/>
</dbReference>
<accession>A0A5K7S5C6</accession>
<protein>
    <submittedName>
        <fullName evidence="1">Uncharacterized protein</fullName>
    </submittedName>
</protein>
<evidence type="ECO:0000313" key="6">
    <source>
        <dbReference type="EMBL" id="BBE19304.1"/>
    </source>
</evidence>
<dbReference type="EMBL" id="AP018694">
    <property type="protein sequence ID" value="BBE19229.1"/>
    <property type="molecule type" value="Genomic_DNA"/>
</dbReference>
<dbReference type="EMBL" id="AP018694">
    <property type="protein sequence ID" value="BBE17929.1"/>
    <property type="molecule type" value="Genomic_DNA"/>
</dbReference>
<dbReference type="KEGG" id="anf:AQPE_3405"/>
<dbReference type="KEGG" id="anf:AQPE_0902"/>
<proteinExistence type="predicted"/>
<evidence type="ECO:0000313" key="2">
    <source>
        <dbReference type="EMBL" id="BBE17920.1"/>
    </source>
</evidence>
<keyword evidence="7" id="KW-1185">Reference proteome</keyword>
<evidence type="ECO:0000313" key="5">
    <source>
        <dbReference type="EMBL" id="BBE19229.1"/>
    </source>
</evidence>
<dbReference type="KEGG" id="anf:AQPE_2088"/>
<dbReference type="EMBL" id="AP018694">
    <property type="protein sequence ID" value="BBE17920.1"/>
    <property type="molecule type" value="Genomic_DNA"/>
</dbReference>
<evidence type="ECO:0000313" key="4">
    <source>
        <dbReference type="EMBL" id="BBE18032.1"/>
    </source>
</evidence>
<organism evidence="1 7">
    <name type="scientific">Aquipluma nitroreducens</name>
    <dbReference type="NCBI Taxonomy" id="2010828"/>
    <lineage>
        <taxon>Bacteria</taxon>
        <taxon>Pseudomonadati</taxon>
        <taxon>Bacteroidota</taxon>
        <taxon>Bacteroidia</taxon>
        <taxon>Marinilabiliales</taxon>
        <taxon>Prolixibacteraceae</taxon>
        <taxon>Aquipluma</taxon>
    </lineage>
</organism>
<evidence type="ECO:0000313" key="7">
    <source>
        <dbReference type="Proteomes" id="UP001193389"/>
    </source>
</evidence>
<evidence type="ECO:0000313" key="1">
    <source>
        <dbReference type="EMBL" id="BBE16758.1"/>
    </source>
</evidence>
<reference evidence="1" key="1">
    <citation type="journal article" date="2020" name="Int. J. Syst. Evol. Microbiol.">
        <title>Aquipluma nitroreducens gen. nov. sp. nov., a novel facultatively anaerobic bacterium isolated from a freshwater lake.</title>
        <authorList>
            <person name="Watanabe M."/>
            <person name="Kojima H."/>
            <person name="Fukui M."/>
        </authorList>
    </citation>
    <scope>NUCLEOTIDE SEQUENCE</scope>
    <source>
        <strain evidence="1">MeG22</strain>
    </source>
</reference>
<dbReference type="KEGG" id="anf:AQPE_2079"/>
<dbReference type="KEGG" id="anf:AQPE_3484"/>
<name>A0A5K7S5C6_9BACT</name>
<dbReference type="AlphaFoldDB" id="A0A5K7S5C6"/>
<evidence type="ECO:0000313" key="3">
    <source>
        <dbReference type="EMBL" id="BBE17929.1"/>
    </source>
</evidence>
<sequence>MSDMSDVPEPISETKRTCFGHAALVDYRLEKYHTFCT</sequence>
<dbReference type="KEGG" id="anf:AQPE_2192"/>
<dbReference type="EMBL" id="AP018694">
    <property type="protein sequence ID" value="BBE18032.1"/>
    <property type="molecule type" value="Genomic_DNA"/>
</dbReference>